<reference evidence="1 2" key="2">
    <citation type="journal article" date="2016" name="Genome Announc.">
        <title>Complete Genome Sequence of Sphingopyxis macrogoltabida Strain 203N (NBRC 111659), a Polyethylene Glycol Degrader.</title>
        <authorList>
            <person name="Ohtsubo Y."/>
            <person name="Nonoyama S."/>
            <person name="Nagata Y."/>
            <person name="Numata M."/>
            <person name="Tsuchikane K."/>
            <person name="Hosoyama A."/>
            <person name="Yamazoe A."/>
            <person name="Tsuda M."/>
            <person name="Fujita N."/>
            <person name="Kawai F."/>
        </authorList>
    </citation>
    <scope>NUCLEOTIDE SEQUENCE [LARGE SCALE GENOMIC DNA]</scope>
    <source>
        <strain evidence="1 2">203N</strain>
    </source>
</reference>
<reference evidence="2" key="1">
    <citation type="submission" date="2015-11" db="EMBL/GenBank/DDBJ databases">
        <title>Complete genome sequence of a polyethylene-glycol degrader Sphingopyxis macrogoltabida 203N (NBRC 111659).</title>
        <authorList>
            <person name="Yoshiyuki O."/>
            <person name="Shouta N."/>
            <person name="Nagata Y."/>
            <person name="Numata M."/>
            <person name="Tsuchikane K."/>
            <person name="Hosoyama A."/>
            <person name="Yamazoe A."/>
            <person name="Tsuda M."/>
            <person name="Fujita N."/>
            <person name="Kawai F."/>
        </authorList>
    </citation>
    <scope>NUCLEOTIDE SEQUENCE [LARGE SCALE GENOMIC DNA]</scope>
    <source>
        <strain evidence="2">203N</strain>
    </source>
</reference>
<dbReference type="EMBL" id="CP013344">
    <property type="protein sequence ID" value="AMU91555.1"/>
    <property type="molecule type" value="Genomic_DNA"/>
</dbReference>
<organism evidence="1 2">
    <name type="scientific">Sphingopyxis macrogoltabida</name>
    <name type="common">Sphingomonas macrogoltabidus</name>
    <dbReference type="NCBI Taxonomy" id="33050"/>
    <lineage>
        <taxon>Bacteria</taxon>
        <taxon>Pseudomonadati</taxon>
        <taxon>Pseudomonadota</taxon>
        <taxon>Alphaproteobacteria</taxon>
        <taxon>Sphingomonadales</taxon>
        <taxon>Sphingomonadaceae</taxon>
        <taxon>Sphingopyxis</taxon>
    </lineage>
</organism>
<dbReference type="AlphaFoldDB" id="A0AAC9AXA4"/>
<dbReference type="Proteomes" id="UP000076088">
    <property type="component" value="Chromosome"/>
</dbReference>
<sequence length="181" mass="19744">MAASELGKQDVARRLIHAAVDMFESDADPLAIHVVGSSAFNLLRELSKVGGTLFFERVFRSVLFNGATKVLKGEESGLPDHPIVAEWVEGIARAIEAGHVNSPEDINVKDAPGAEFEALRFLTGPFNFLKHADRDPDGMLHESDVKAIESISFAVTAYSLLFPTDDLDPKVARFLKQNAII</sequence>
<gene>
    <name evidence="1" type="ORF">ATM17_21290</name>
</gene>
<evidence type="ECO:0000313" key="1">
    <source>
        <dbReference type="EMBL" id="AMU91555.1"/>
    </source>
</evidence>
<keyword evidence="2" id="KW-1185">Reference proteome</keyword>
<dbReference type="RefSeq" id="WP_062912988.1">
    <property type="nucleotide sequence ID" value="NZ_CP013344.1"/>
</dbReference>
<protein>
    <submittedName>
        <fullName evidence="1">Uncharacterized protein</fullName>
    </submittedName>
</protein>
<accession>A0AAC9AXA4</accession>
<name>A0AAC9AXA4_SPHMC</name>
<evidence type="ECO:0000313" key="2">
    <source>
        <dbReference type="Proteomes" id="UP000076088"/>
    </source>
</evidence>
<proteinExistence type="predicted"/>